<dbReference type="EMBL" id="JADUMB010000001">
    <property type="protein sequence ID" value="MBH1918695.1"/>
    <property type="molecule type" value="Genomic_DNA"/>
</dbReference>
<protein>
    <submittedName>
        <fullName evidence="1">Uncharacterized protein</fullName>
    </submittedName>
</protein>
<accession>A0ABS0LTQ7</accession>
<organism evidence="1 2">
    <name type="scientific">Serratia surfactantfaciens</name>
    <dbReference type="NCBI Taxonomy" id="2741499"/>
    <lineage>
        <taxon>Bacteria</taxon>
        <taxon>Pseudomonadati</taxon>
        <taxon>Pseudomonadota</taxon>
        <taxon>Gammaproteobacteria</taxon>
        <taxon>Enterobacterales</taxon>
        <taxon>Yersiniaceae</taxon>
        <taxon>Serratia</taxon>
    </lineage>
</organism>
<evidence type="ECO:0000313" key="2">
    <source>
        <dbReference type="Proteomes" id="UP000635335"/>
    </source>
</evidence>
<dbReference type="Proteomes" id="UP000635335">
    <property type="component" value="Unassembled WGS sequence"/>
</dbReference>
<name>A0ABS0LTQ7_9GAMM</name>
<proteinExistence type="predicted"/>
<comment type="caution">
    <text evidence="1">The sequence shown here is derived from an EMBL/GenBank/DDBJ whole genome shotgun (WGS) entry which is preliminary data.</text>
</comment>
<keyword evidence="2" id="KW-1185">Reference proteome</keyword>
<reference evidence="1 2" key="1">
    <citation type="submission" date="2020-11" db="EMBL/GenBank/DDBJ databases">
        <title>Enhanced detection system for hospital associated transmission using whole genome sequencing surveillance.</title>
        <authorList>
            <person name="Harrison L.H."/>
            <person name="Van Tyne D."/>
            <person name="Marsh J.W."/>
            <person name="Griffith M.P."/>
            <person name="Snyder D.J."/>
            <person name="Cooper V.S."/>
            <person name="Mustapha M."/>
        </authorList>
    </citation>
    <scope>NUCLEOTIDE SEQUENCE [LARGE SCALE GENOMIC DNA]</scope>
    <source>
        <strain evidence="1 2">SER00227</strain>
    </source>
</reference>
<dbReference type="RefSeq" id="WP_162136464.1">
    <property type="nucleotide sequence ID" value="NZ_CP016948.1"/>
</dbReference>
<evidence type="ECO:0000313" key="1">
    <source>
        <dbReference type="EMBL" id="MBH1918695.1"/>
    </source>
</evidence>
<gene>
    <name evidence="1" type="ORF">I5U16_00800</name>
</gene>
<sequence length="73" mass="8292">MKNRNILRRFLKISPNSFPGNWNSHLAIVNNIVFPLRPSRYVCGNFACLSIAKALPPGGMRHEIPVFLPQTFL</sequence>